<evidence type="ECO:0000313" key="2">
    <source>
        <dbReference type="EMBL" id="GBN78244.1"/>
    </source>
</evidence>
<reference evidence="2 3" key="1">
    <citation type="journal article" date="2019" name="Sci. Rep.">
        <title>Orb-weaving spider Araneus ventricosus genome elucidates the spidroin gene catalogue.</title>
        <authorList>
            <person name="Kono N."/>
            <person name="Nakamura H."/>
            <person name="Ohtoshi R."/>
            <person name="Moran D.A.P."/>
            <person name="Shinohara A."/>
            <person name="Yoshida Y."/>
            <person name="Fujiwara M."/>
            <person name="Mori M."/>
            <person name="Tomita M."/>
            <person name="Arakawa K."/>
        </authorList>
    </citation>
    <scope>NUCLEOTIDE SEQUENCE [LARGE SCALE GENOMIC DNA]</scope>
</reference>
<evidence type="ECO:0000256" key="1">
    <source>
        <dbReference type="SAM" id="MobiDB-lite"/>
    </source>
</evidence>
<sequence length="81" mass="8852">MPGVHVLGDSDPSTPNGNAASLQWVPDSPVDVENSKGDLSVDLESKILLMSEAHCIAKLSYRLFAIYCERLRNLVHRSISS</sequence>
<gene>
    <name evidence="2" type="ORF">AVEN_200523_1</name>
</gene>
<feature type="region of interest" description="Disordered" evidence="1">
    <location>
        <begin position="1"/>
        <end position="24"/>
    </location>
</feature>
<dbReference type="Proteomes" id="UP000499080">
    <property type="component" value="Unassembled WGS sequence"/>
</dbReference>
<accession>A0A4Y2RQZ6</accession>
<feature type="compositionally biased region" description="Polar residues" evidence="1">
    <location>
        <begin position="11"/>
        <end position="21"/>
    </location>
</feature>
<proteinExistence type="predicted"/>
<protein>
    <submittedName>
        <fullName evidence="2">Uncharacterized protein</fullName>
    </submittedName>
</protein>
<keyword evidence="3" id="KW-1185">Reference proteome</keyword>
<comment type="caution">
    <text evidence="2">The sequence shown here is derived from an EMBL/GenBank/DDBJ whole genome shotgun (WGS) entry which is preliminary data.</text>
</comment>
<name>A0A4Y2RQZ6_ARAVE</name>
<evidence type="ECO:0000313" key="3">
    <source>
        <dbReference type="Proteomes" id="UP000499080"/>
    </source>
</evidence>
<organism evidence="2 3">
    <name type="scientific">Araneus ventricosus</name>
    <name type="common">Orbweaver spider</name>
    <name type="synonym">Epeira ventricosa</name>
    <dbReference type="NCBI Taxonomy" id="182803"/>
    <lineage>
        <taxon>Eukaryota</taxon>
        <taxon>Metazoa</taxon>
        <taxon>Ecdysozoa</taxon>
        <taxon>Arthropoda</taxon>
        <taxon>Chelicerata</taxon>
        <taxon>Arachnida</taxon>
        <taxon>Araneae</taxon>
        <taxon>Araneomorphae</taxon>
        <taxon>Entelegynae</taxon>
        <taxon>Araneoidea</taxon>
        <taxon>Araneidae</taxon>
        <taxon>Araneus</taxon>
    </lineage>
</organism>
<dbReference type="AlphaFoldDB" id="A0A4Y2RQZ6"/>
<dbReference type="EMBL" id="BGPR01018094">
    <property type="protein sequence ID" value="GBN78244.1"/>
    <property type="molecule type" value="Genomic_DNA"/>
</dbReference>